<gene>
    <name evidence="1" type="ORF">OV287_46040</name>
</gene>
<sequence length="339" mass="36843">MSHWESLKNRWFSPARAPAPAASQRVEVAPGLVVSVFRHVIERPEGGLTCWSYVTEGLATHGQKELVLTLSEGPGLEPSSSAHQVFQLFATIQQFASQGRTVNEGGVTRFGQRKFLGRHLLYLPASPLAGVPVPAGALAAILVTDAELTLVEENGAMRLMAALGKAYSHYPYPPWSEPERPELPANAMREASILSKMAHVRDRSARVLQLDGELVLRIEPGAEKNFRQLVEAAPGVETEGFGLLTGFDPTADAWLVWEPGQRTPGAITPPGSRGERIGGCFLAFLPGQKADQEMLVEDGFAWMLTHASWTALLRALTEGQSLALLTPGGKRLRLEWTAR</sequence>
<comment type="caution">
    <text evidence="1">The sequence shown here is derived from an EMBL/GenBank/DDBJ whole genome shotgun (WGS) entry which is preliminary data.</text>
</comment>
<dbReference type="RefSeq" id="WP_267540418.1">
    <property type="nucleotide sequence ID" value="NZ_JAPNKA010000001.1"/>
</dbReference>
<proteinExistence type="predicted"/>
<evidence type="ECO:0000313" key="1">
    <source>
        <dbReference type="EMBL" id="MCY1081833.1"/>
    </source>
</evidence>
<dbReference type="EMBL" id="JAPNKA010000001">
    <property type="protein sequence ID" value="MCY1081833.1"/>
    <property type="molecule type" value="Genomic_DNA"/>
</dbReference>
<organism evidence="1 2">
    <name type="scientific">Archangium lansingense</name>
    <dbReference type="NCBI Taxonomy" id="2995310"/>
    <lineage>
        <taxon>Bacteria</taxon>
        <taxon>Pseudomonadati</taxon>
        <taxon>Myxococcota</taxon>
        <taxon>Myxococcia</taxon>
        <taxon>Myxococcales</taxon>
        <taxon>Cystobacterineae</taxon>
        <taxon>Archangiaceae</taxon>
        <taxon>Archangium</taxon>
    </lineage>
</organism>
<reference evidence="1 2" key="1">
    <citation type="submission" date="2022-11" db="EMBL/GenBank/DDBJ databases">
        <title>Minimal conservation of predation-associated metabolite biosynthetic gene clusters underscores biosynthetic potential of Myxococcota including descriptions for ten novel species: Archangium lansinium sp. nov., Myxococcus landrumus sp. nov., Nannocystis bai.</title>
        <authorList>
            <person name="Ahearne A."/>
            <person name="Stevens C."/>
            <person name="Phillips K."/>
        </authorList>
    </citation>
    <scope>NUCLEOTIDE SEQUENCE [LARGE SCALE GENOMIC DNA]</scope>
    <source>
        <strain evidence="1 2">MIWBW</strain>
    </source>
</reference>
<keyword evidence="2" id="KW-1185">Reference proteome</keyword>
<evidence type="ECO:0000313" key="2">
    <source>
        <dbReference type="Proteomes" id="UP001207654"/>
    </source>
</evidence>
<protein>
    <submittedName>
        <fullName evidence="1">Uncharacterized protein</fullName>
    </submittedName>
</protein>
<dbReference type="Proteomes" id="UP001207654">
    <property type="component" value="Unassembled WGS sequence"/>
</dbReference>
<name>A0ABT4AJI6_9BACT</name>
<accession>A0ABT4AJI6</accession>